<name>A0A0K0FV79_STRVS</name>
<organism evidence="1 2">
    <name type="scientific">Strongyloides venezuelensis</name>
    <name type="common">Threadworm</name>
    <dbReference type="NCBI Taxonomy" id="75913"/>
    <lineage>
        <taxon>Eukaryota</taxon>
        <taxon>Metazoa</taxon>
        <taxon>Ecdysozoa</taxon>
        <taxon>Nematoda</taxon>
        <taxon>Chromadorea</taxon>
        <taxon>Rhabditida</taxon>
        <taxon>Tylenchina</taxon>
        <taxon>Panagrolaimomorpha</taxon>
        <taxon>Strongyloidoidea</taxon>
        <taxon>Strongyloididae</taxon>
        <taxon>Strongyloides</taxon>
    </lineage>
</organism>
<reference evidence="1" key="1">
    <citation type="submission" date="2014-07" db="EMBL/GenBank/DDBJ databases">
        <authorList>
            <person name="Martin A.A"/>
            <person name="De Silva N."/>
        </authorList>
    </citation>
    <scope>NUCLEOTIDE SEQUENCE</scope>
</reference>
<reference evidence="2" key="2">
    <citation type="submission" date="2015-08" db="UniProtKB">
        <authorList>
            <consortium name="WormBaseParasite"/>
        </authorList>
    </citation>
    <scope>IDENTIFICATION</scope>
</reference>
<evidence type="ECO:0000313" key="2">
    <source>
        <dbReference type="WBParaSite" id="SVE_1624400.1"/>
    </source>
</evidence>
<proteinExistence type="predicted"/>
<protein>
    <submittedName>
        <fullName evidence="2">F-box domain-containing protein</fullName>
    </submittedName>
</protein>
<dbReference type="Proteomes" id="UP000035680">
    <property type="component" value="Unassembled WGS sequence"/>
</dbReference>
<dbReference type="InterPro" id="IPR036047">
    <property type="entry name" value="F-box-like_dom_sf"/>
</dbReference>
<evidence type="ECO:0000313" key="1">
    <source>
        <dbReference type="Proteomes" id="UP000035680"/>
    </source>
</evidence>
<sequence length="170" mass="20119">MVGGSDNIMSLIIRMLPNHIDRYNLRATCRRFYNLCNDRRNFKSFLKLVNRQAMNTPNRKHQGAFSSDQNIKFFEDTLIIKTSTPSVEIFPDSVKNIQLDCACDEINWLFSLIDLFGKRRFDTLEFGDKFFSRENDVTDFEDKLLKMVECFKHVKITHKKNFVMVLQDIF</sequence>
<dbReference type="AlphaFoldDB" id="A0A0K0FV79"/>
<dbReference type="WBParaSite" id="SVE_1624400.1">
    <property type="protein sequence ID" value="SVE_1624400.1"/>
    <property type="gene ID" value="SVE_1624400"/>
</dbReference>
<dbReference type="SUPFAM" id="SSF81383">
    <property type="entry name" value="F-box domain"/>
    <property type="match status" value="1"/>
</dbReference>
<keyword evidence="1" id="KW-1185">Reference proteome</keyword>
<accession>A0A0K0FV79</accession>